<gene>
    <name evidence="2" type="ORF">IFO66_16895</name>
</gene>
<sequence length="972" mass="104703">MPYSGKTNWKYDEIVRETDLNRIEQGLVDAHQVIDSLPSFNEVAITSPIMNGVNVITTDMASPLAIEVKGNILTNILKDYGTIKDNNGDGIADGPWRTSPVGDGKFTVQNGYQKIESVTTDTKINERYIATNHSAGHFSVKAGEKFVMIADVETDGVSNARISCTLGTGNGSFDAITTTSRTIFGKGAVSSDASNAYVAAANRNGVGVVGWVAFKDISLYKVSDEIYNAIGVTINESNIRQYLPQLDGTKCIEGVSITKRGKNLLPPFSKWDTKGAPITIKSSYDASVILSSDKRVLSLVVAVMKNTTYTLSAKHNAMIAVYGTPVLSGGAIVHYTKAQTVTFNSGNRESVTILFSPDSMPDGTYEIADTILSLGSSVEPFEPQNDDTVVLPTTLAKLGNVTDRLYWRDGAWKVQKSIKRDFVLDGSLNWSQSGQASGVKRLVVPTTPKGSPSLGSILVSTRYDGKEILHQTTAAFLPDTNQITADGVYHIVIPNNLSGWVDTIDPTAAEAKACMNGWMATANNGSAYTSWVSILDGSVAPTNTVAWVSVNKAKGWKGWAEVSYVLAAPVEEQISVGGLALHSGVNQIEVDTGYYRNAAGQMERTASANITHATASYVIGISGVLSDTVQNVADNMAQDARQDDWLLLNEAKTADVRHDLDLHTTDSDLHVTAVKQAVWDAKETPAGAQAKADGALAAAKTHADTKETPTGAQTKANQAEQRAKDASLPRGGGRLSGPLGIGTDPAITLAIGDGDTGFNWARDGEFNVMANNVKVGHVNAQGIHIDRDIVLRGTTQAAVRLNGQTLEYWNGSEWKSVGGGVYVASHTVRHTFPEWTSTQEYQYMLVGKFVPVTTGEIVIRAEVQATYSYGGRLYVDQSSISLDYNTPSAGGMSHTNNGGSTHHAAIDWRIPLGTVMGYPRVSYRMGEIINTNNTTGYVWVEKVYHILNPTPIYFFIERARIRNLTISYDTAY</sequence>
<evidence type="ECO:0000313" key="2">
    <source>
        <dbReference type="EMBL" id="MBD8499975.1"/>
    </source>
</evidence>
<name>A0ABR9B0Q4_9BACL</name>
<evidence type="ECO:0000256" key="1">
    <source>
        <dbReference type="SAM" id="MobiDB-lite"/>
    </source>
</evidence>
<reference evidence="2 3" key="1">
    <citation type="submission" date="2020-09" db="EMBL/GenBank/DDBJ databases">
        <title>Paenibacillus sp. CAU 1523 isolated from sand of Haeundae Beach.</title>
        <authorList>
            <person name="Kim W."/>
        </authorList>
    </citation>
    <scope>NUCLEOTIDE SEQUENCE [LARGE SCALE GENOMIC DNA]</scope>
    <source>
        <strain evidence="2 3">CAU 1523</strain>
    </source>
</reference>
<accession>A0ABR9B0Q4</accession>
<feature type="compositionally biased region" description="Polar residues" evidence="1">
    <location>
        <begin position="708"/>
        <end position="720"/>
    </location>
</feature>
<dbReference type="EMBL" id="JACYTN010000017">
    <property type="protein sequence ID" value="MBD8499975.1"/>
    <property type="molecule type" value="Genomic_DNA"/>
</dbReference>
<dbReference type="Proteomes" id="UP000634529">
    <property type="component" value="Unassembled WGS sequence"/>
</dbReference>
<dbReference type="RefSeq" id="WP_192026297.1">
    <property type="nucleotide sequence ID" value="NZ_JACYTN010000017.1"/>
</dbReference>
<protein>
    <submittedName>
        <fullName evidence="2">Uncharacterized protein</fullName>
    </submittedName>
</protein>
<organism evidence="2 3">
    <name type="scientific">Paenibacillus arenosi</name>
    <dbReference type="NCBI Taxonomy" id="2774142"/>
    <lineage>
        <taxon>Bacteria</taxon>
        <taxon>Bacillati</taxon>
        <taxon>Bacillota</taxon>
        <taxon>Bacilli</taxon>
        <taxon>Bacillales</taxon>
        <taxon>Paenibacillaceae</taxon>
        <taxon>Paenibacillus</taxon>
    </lineage>
</organism>
<evidence type="ECO:0000313" key="3">
    <source>
        <dbReference type="Proteomes" id="UP000634529"/>
    </source>
</evidence>
<keyword evidence="3" id="KW-1185">Reference proteome</keyword>
<comment type="caution">
    <text evidence="2">The sequence shown here is derived from an EMBL/GenBank/DDBJ whole genome shotgun (WGS) entry which is preliminary data.</text>
</comment>
<feature type="region of interest" description="Disordered" evidence="1">
    <location>
        <begin position="699"/>
        <end position="739"/>
    </location>
</feature>
<proteinExistence type="predicted"/>